<feature type="chain" id="PRO_5042611996" evidence="1">
    <location>
        <begin position="22"/>
        <end position="144"/>
    </location>
</feature>
<accession>A0AAJ0MGP3</accession>
<evidence type="ECO:0000313" key="2">
    <source>
        <dbReference type="EMBL" id="KAK3358000.1"/>
    </source>
</evidence>
<comment type="caution">
    <text evidence="2">The sequence shown here is derived from an EMBL/GenBank/DDBJ whole genome shotgun (WGS) entry which is preliminary data.</text>
</comment>
<reference evidence="2" key="1">
    <citation type="journal article" date="2023" name="Mol. Phylogenet. Evol.">
        <title>Genome-scale phylogeny and comparative genomics of the fungal order Sordariales.</title>
        <authorList>
            <person name="Hensen N."/>
            <person name="Bonometti L."/>
            <person name="Westerberg I."/>
            <person name="Brannstrom I.O."/>
            <person name="Guillou S."/>
            <person name="Cros-Aarteil S."/>
            <person name="Calhoun S."/>
            <person name="Haridas S."/>
            <person name="Kuo A."/>
            <person name="Mondo S."/>
            <person name="Pangilinan J."/>
            <person name="Riley R."/>
            <person name="LaButti K."/>
            <person name="Andreopoulos B."/>
            <person name="Lipzen A."/>
            <person name="Chen C."/>
            <person name="Yan M."/>
            <person name="Daum C."/>
            <person name="Ng V."/>
            <person name="Clum A."/>
            <person name="Steindorff A."/>
            <person name="Ohm R.A."/>
            <person name="Martin F."/>
            <person name="Silar P."/>
            <person name="Natvig D.O."/>
            <person name="Lalanne C."/>
            <person name="Gautier V."/>
            <person name="Ament-Velasquez S.L."/>
            <person name="Kruys A."/>
            <person name="Hutchinson M.I."/>
            <person name="Powell A.J."/>
            <person name="Barry K."/>
            <person name="Miller A.N."/>
            <person name="Grigoriev I.V."/>
            <person name="Debuchy R."/>
            <person name="Gladieux P."/>
            <person name="Hiltunen Thoren M."/>
            <person name="Johannesson H."/>
        </authorList>
    </citation>
    <scope>NUCLEOTIDE SEQUENCE</scope>
    <source>
        <strain evidence="2">CBS 955.72</strain>
    </source>
</reference>
<gene>
    <name evidence="2" type="ORF">B0T25DRAFT_175361</name>
</gene>
<reference evidence="2" key="2">
    <citation type="submission" date="2023-06" db="EMBL/GenBank/DDBJ databases">
        <authorList>
            <consortium name="Lawrence Berkeley National Laboratory"/>
            <person name="Haridas S."/>
            <person name="Hensen N."/>
            <person name="Bonometti L."/>
            <person name="Westerberg I."/>
            <person name="Brannstrom I.O."/>
            <person name="Guillou S."/>
            <person name="Cros-Aarteil S."/>
            <person name="Calhoun S."/>
            <person name="Kuo A."/>
            <person name="Mondo S."/>
            <person name="Pangilinan J."/>
            <person name="Riley R."/>
            <person name="Labutti K."/>
            <person name="Andreopoulos B."/>
            <person name="Lipzen A."/>
            <person name="Chen C."/>
            <person name="Yanf M."/>
            <person name="Daum C."/>
            <person name="Ng V."/>
            <person name="Clum A."/>
            <person name="Steindorff A."/>
            <person name="Ohm R."/>
            <person name="Martin F."/>
            <person name="Silar P."/>
            <person name="Natvig D."/>
            <person name="Lalanne C."/>
            <person name="Gautier V."/>
            <person name="Ament-Velasquez S.L."/>
            <person name="Kruys A."/>
            <person name="Hutchinson M.I."/>
            <person name="Powell A.J."/>
            <person name="Barry K."/>
            <person name="Miller A.N."/>
            <person name="Grigoriev I.V."/>
            <person name="Debuchy R."/>
            <person name="Gladieux P."/>
            <person name="Thoren M.H."/>
            <person name="Johannesson H."/>
        </authorList>
    </citation>
    <scope>NUCLEOTIDE SEQUENCE</scope>
    <source>
        <strain evidence="2">CBS 955.72</strain>
    </source>
</reference>
<evidence type="ECO:0000256" key="1">
    <source>
        <dbReference type="SAM" id="SignalP"/>
    </source>
</evidence>
<dbReference type="Proteomes" id="UP001275084">
    <property type="component" value="Unassembled WGS sequence"/>
</dbReference>
<feature type="signal peptide" evidence="1">
    <location>
        <begin position="1"/>
        <end position="21"/>
    </location>
</feature>
<organism evidence="2 3">
    <name type="scientific">Lasiosphaeria hispida</name>
    <dbReference type="NCBI Taxonomy" id="260671"/>
    <lineage>
        <taxon>Eukaryota</taxon>
        <taxon>Fungi</taxon>
        <taxon>Dikarya</taxon>
        <taxon>Ascomycota</taxon>
        <taxon>Pezizomycotina</taxon>
        <taxon>Sordariomycetes</taxon>
        <taxon>Sordariomycetidae</taxon>
        <taxon>Sordariales</taxon>
        <taxon>Lasiosphaeriaceae</taxon>
        <taxon>Lasiosphaeria</taxon>
    </lineage>
</organism>
<dbReference type="EMBL" id="JAUIQD010000003">
    <property type="protein sequence ID" value="KAK3358000.1"/>
    <property type="molecule type" value="Genomic_DNA"/>
</dbReference>
<evidence type="ECO:0000313" key="3">
    <source>
        <dbReference type="Proteomes" id="UP001275084"/>
    </source>
</evidence>
<keyword evidence="3" id="KW-1185">Reference proteome</keyword>
<proteinExistence type="predicted"/>
<protein>
    <submittedName>
        <fullName evidence="2">Uncharacterized protein</fullName>
    </submittedName>
</protein>
<dbReference type="AlphaFoldDB" id="A0AAJ0MGP3"/>
<sequence>MTSKMMRVATTIFLLFSAALAQDGGGGDGIEPACHPPPPPTTLSTATTVTTSGTAIPDSCTTKVTQTFYSTSGCDLACSTGFCVIDAAVTIPCGCSRVAIQTTAITACPTKTPCYQCYTGWGTFFETASCPATAPPALATPTPF</sequence>
<name>A0AAJ0MGP3_9PEZI</name>
<keyword evidence="1" id="KW-0732">Signal</keyword>